<keyword evidence="11" id="KW-1185">Reference proteome</keyword>
<evidence type="ECO:0000256" key="1">
    <source>
        <dbReference type="ARBA" id="ARBA00022723"/>
    </source>
</evidence>
<evidence type="ECO:0000256" key="5">
    <source>
        <dbReference type="PROSITE-ProRule" id="PRU00089"/>
    </source>
</evidence>
<dbReference type="InterPro" id="IPR001965">
    <property type="entry name" value="Znf_PHD"/>
</dbReference>
<name>A0A6A6J393_9PLEO</name>
<organism evidence="10 11">
    <name type="scientific">Trematosphaeria pertusa</name>
    <dbReference type="NCBI Taxonomy" id="390896"/>
    <lineage>
        <taxon>Eukaryota</taxon>
        <taxon>Fungi</taxon>
        <taxon>Dikarya</taxon>
        <taxon>Ascomycota</taxon>
        <taxon>Pezizomycotina</taxon>
        <taxon>Dothideomycetes</taxon>
        <taxon>Pleosporomycetidae</taxon>
        <taxon>Pleosporales</taxon>
        <taxon>Massarineae</taxon>
        <taxon>Trematosphaeriaceae</taxon>
        <taxon>Trematosphaeria</taxon>
    </lineage>
</organism>
<dbReference type="CDD" id="cd15489">
    <property type="entry name" value="PHD_SF"/>
    <property type="match status" value="1"/>
</dbReference>
<dbReference type="PROSITE" id="PS50016">
    <property type="entry name" value="ZF_PHD_2"/>
    <property type="match status" value="1"/>
</dbReference>
<dbReference type="GO" id="GO:0043565">
    <property type="term" value="F:sequence-specific DNA binding"/>
    <property type="evidence" value="ECO:0007669"/>
    <property type="project" value="InterPro"/>
</dbReference>
<dbReference type="GO" id="GO:0005634">
    <property type="term" value="C:nucleus"/>
    <property type="evidence" value="ECO:0007669"/>
    <property type="project" value="UniProtKB-SubCell"/>
</dbReference>
<feature type="region of interest" description="Disordered" evidence="7">
    <location>
        <begin position="299"/>
        <end position="334"/>
    </location>
</feature>
<feature type="region of interest" description="Disordered" evidence="7">
    <location>
        <begin position="89"/>
        <end position="129"/>
    </location>
</feature>
<evidence type="ECO:0000259" key="8">
    <source>
        <dbReference type="PROSITE" id="PS50016"/>
    </source>
</evidence>
<dbReference type="Proteomes" id="UP000800094">
    <property type="component" value="Unassembled WGS sequence"/>
</dbReference>
<feature type="domain" description="Fork-head" evidence="9">
    <location>
        <begin position="407"/>
        <end position="500"/>
    </location>
</feature>
<gene>
    <name evidence="10" type="ORF">BU26DRAFT_27563</name>
</gene>
<evidence type="ECO:0000313" key="10">
    <source>
        <dbReference type="EMBL" id="KAF2256682.1"/>
    </source>
</evidence>
<proteinExistence type="predicted"/>
<feature type="compositionally biased region" description="Polar residues" evidence="7">
    <location>
        <begin position="12"/>
        <end position="27"/>
    </location>
</feature>
<dbReference type="PROSITE" id="PS01359">
    <property type="entry name" value="ZF_PHD_1"/>
    <property type="match status" value="1"/>
</dbReference>
<dbReference type="InterPro" id="IPR019787">
    <property type="entry name" value="Znf_PHD-finger"/>
</dbReference>
<keyword evidence="5" id="KW-0539">Nucleus</keyword>
<evidence type="ECO:0000256" key="2">
    <source>
        <dbReference type="ARBA" id="ARBA00022771"/>
    </source>
</evidence>
<dbReference type="Gene3D" id="1.10.10.10">
    <property type="entry name" value="Winged helix-like DNA-binding domain superfamily/Winged helix DNA-binding domain"/>
    <property type="match status" value="1"/>
</dbReference>
<keyword evidence="4 5" id="KW-0238">DNA-binding</keyword>
<dbReference type="SUPFAM" id="SSF57903">
    <property type="entry name" value="FYVE/PHD zinc finger"/>
    <property type="match status" value="1"/>
</dbReference>
<evidence type="ECO:0000256" key="4">
    <source>
        <dbReference type="ARBA" id="ARBA00023125"/>
    </source>
</evidence>
<evidence type="ECO:0000256" key="6">
    <source>
        <dbReference type="PROSITE-ProRule" id="PRU00146"/>
    </source>
</evidence>
<dbReference type="PROSITE" id="PS50039">
    <property type="entry name" value="FORK_HEAD_3"/>
    <property type="match status" value="1"/>
</dbReference>
<accession>A0A6A6J393</accession>
<dbReference type="InterPro" id="IPR036390">
    <property type="entry name" value="WH_DNA-bd_sf"/>
</dbReference>
<feature type="DNA-binding region" description="Fork-head" evidence="5">
    <location>
        <begin position="407"/>
        <end position="500"/>
    </location>
</feature>
<dbReference type="EMBL" id="ML987189">
    <property type="protein sequence ID" value="KAF2256682.1"/>
    <property type="molecule type" value="Genomic_DNA"/>
</dbReference>
<dbReference type="SUPFAM" id="SSF46785">
    <property type="entry name" value="Winged helix' DNA-binding domain"/>
    <property type="match status" value="1"/>
</dbReference>
<feature type="compositionally biased region" description="Polar residues" evidence="7">
    <location>
        <begin position="315"/>
        <end position="324"/>
    </location>
</feature>
<dbReference type="GO" id="GO:0003700">
    <property type="term" value="F:DNA-binding transcription factor activity"/>
    <property type="evidence" value="ECO:0007669"/>
    <property type="project" value="InterPro"/>
</dbReference>
<feature type="region of interest" description="Disordered" evidence="7">
    <location>
        <begin position="348"/>
        <end position="377"/>
    </location>
</feature>
<dbReference type="Pfam" id="PF00628">
    <property type="entry name" value="PHD"/>
    <property type="match status" value="1"/>
</dbReference>
<evidence type="ECO:0000259" key="9">
    <source>
        <dbReference type="PROSITE" id="PS50039"/>
    </source>
</evidence>
<dbReference type="GO" id="GO:0008270">
    <property type="term" value="F:zinc ion binding"/>
    <property type="evidence" value="ECO:0007669"/>
    <property type="project" value="UniProtKB-KW"/>
</dbReference>
<evidence type="ECO:0008006" key="12">
    <source>
        <dbReference type="Google" id="ProtNLM"/>
    </source>
</evidence>
<keyword evidence="3" id="KW-0862">Zinc</keyword>
<feature type="region of interest" description="Disordered" evidence="7">
    <location>
        <begin position="1"/>
        <end position="30"/>
    </location>
</feature>
<keyword evidence="2 6" id="KW-0863">Zinc-finger</keyword>
<dbReference type="SMART" id="SM00339">
    <property type="entry name" value="FH"/>
    <property type="match status" value="1"/>
</dbReference>
<feature type="region of interest" description="Disordered" evidence="7">
    <location>
        <begin position="498"/>
        <end position="568"/>
    </location>
</feature>
<comment type="subcellular location">
    <subcellularLocation>
        <location evidence="5">Nucleus</location>
    </subcellularLocation>
</comment>
<evidence type="ECO:0000313" key="11">
    <source>
        <dbReference type="Proteomes" id="UP000800094"/>
    </source>
</evidence>
<evidence type="ECO:0000256" key="3">
    <source>
        <dbReference type="ARBA" id="ARBA00022833"/>
    </source>
</evidence>
<dbReference type="Gene3D" id="3.30.40.10">
    <property type="entry name" value="Zinc/RING finger domain, C3HC4 (zinc finger)"/>
    <property type="match status" value="1"/>
</dbReference>
<dbReference type="SMART" id="SM00249">
    <property type="entry name" value="PHD"/>
    <property type="match status" value="1"/>
</dbReference>
<dbReference type="AlphaFoldDB" id="A0A6A6J393"/>
<dbReference type="InterPro" id="IPR011011">
    <property type="entry name" value="Znf_FYVE_PHD"/>
</dbReference>
<dbReference type="OrthoDB" id="5431456at2759"/>
<dbReference type="RefSeq" id="XP_033691686.1">
    <property type="nucleotide sequence ID" value="XM_033821440.1"/>
</dbReference>
<keyword evidence="1" id="KW-0479">Metal-binding</keyword>
<protein>
    <recommendedName>
        <fullName evidence="12">PHD-type domain-containing protein</fullName>
    </recommendedName>
</protein>
<feature type="domain" description="PHD-type" evidence="8">
    <location>
        <begin position="30"/>
        <end position="83"/>
    </location>
</feature>
<dbReference type="GeneID" id="54574770"/>
<feature type="region of interest" description="Disordered" evidence="7">
    <location>
        <begin position="212"/>
        <end position="241"/>
    </location>
</feature>
<feature type="compositionally biased region" description="Basic and acidic residues" evidence="7">
    <location>
        <begin position="512"/>
        <end position="521"/>
    </location>
</feature>
<sequence length="744" mass="81315">MGRPTSDEDEMSVSSGVTRSDLSNGSGSHKRTCRACQRSITKGYDPLILCSACQRPYHDTCRRPPLSPGANPNSWTCLKCVSGHSKSGLSVHHQGARHLSDTTSSSGKPLNREEKNRAAAGYSGPDVPKPLNAASLSDVISPEACEQSRHRPGLKHGAALLDFVLRDIALDKVVVESAHSELPSGSNLDLDYNATMHRTEIPATPDLLSSQLQLESAAPHSSHSIHDALRSPSGPDDSALTAYHSDTEKISSYTALCSICKKQRVLVGTKEENVECRRCKTRATILGSHKLKVTIPETPDSLSAHQDSEDDSPQVAESGSSVTTPIEPGSPASTLCFNSGLVGSKSKKLVQEKVRRSDSTTEEETDESARPASQPLVDQAVIIPKTPGETTVGPTGSGTETRLKYRRGQYSYRELVGMALLASDGRPWSTLQIQNWVADNFPEYRQGPAMGEHSLAAVLSGTNDFQGAKLVEDGRMRSWTFANASARQHYEELFTEHLRSGTASEQHSSGSLHDHQADTARKASPVVKINHPHPAKAQTAPPAPADPRTIQNTPLHAEPSELRETNKVSASREICGIFMPFERAQLFSPTDNSDQGSYIRRETSFLKAFPEYEKPLAETMSETDIEKKIAEIKKRPSRKATWGDRLTFVRSHRRDVHDETAGAWRPRFSIPQKMESVAVGDTDEGAHNKEAKGLGDIFELPDNPLLMLHEGQLAFRDGTLVNGRLPRPRIIYKVGKKFGSELRT</sequence>
<dbReference type="InterPro" id="IPR036388">
    <property type="entry name" value="WH-like_DNA-bd_sf"/>
</dbReference>
<dbReference type="InterPro" id="IPR001766">
    <property type="entry name" value="Fork_head_dom"/>
</dbReference>
<dbReference type="InterPro" id="IPR019786">
    <property type="entry name" value="Zinc_finger_PHD-type_CS"/>
</dbReference>
<feature type="compositionally biased region" description="Basic and acidic residues" evidence="7">
    <location>
        <begin position="349"/>
        <end position="359"/>
    </location>
</feature>
<evidence type="ECO:0000256" key="7">
    <source>
        <dbReference type="SAM" id="MobiDB-lite"/>
    </source>
</evidence>
<dbReference type="InterPro" id="IPR013083">
    <property type="entry name" value="Znf_RING/FYVE/PHD"/>
</dbReference>
<feature type="compositionally biased region" description="Polar residues" evidence="7">
    <location>
        <begin position="501"/>
        <end position="511"/>
    </location>
</feature>
<reference evidence="10" key="1">
    <citation type="journal article" date="2020" name="Stud. Mycol.">
        <title>101 Dothideomycetes genomes: a test case for predicting lifestyles and emergence of pathogens.</title>
        <authorList>
            <person name="Haridas S."/>
            <person name="Albert R."/>
            <person name="Binder M."/>
            <person name="Bloem J."/>
            <person name="Labutti K."/>
            <person name="Salamov A."/>
            <person name="Andreopoulos B."/>
            <person name="Baker S."/>
            <person name="Barry K."/>
            <person name="Bills G."/>
            <person name="Bluhm B."/>
            <person name="Cannon C."/>
            <person name="Castanera R."/>
            <person name="Culley D."/>
            <person name="Daum C."/>
            <person name="Ezra D."/>
            <person name="Gonzalez J."/>
            <person name="Henrissat B."/>
            <person name="Kuo A."/>
            <person name="Liang C."/>
            <person name="Lipzen A."/>
            <person name="Lutzoni F."/>
            <person name="Magnuson J."/>
            <person name="Mondo S."/>
            <person name="Nolan M."/>
            <person name="Ohm R."/>
            <person name="Pangilinan J."/>
            <person name="Park H.-J."/>
            <person name="Ramirez L."/>
            <person name="Alfaro M."/>
            <person name="Sun H."/>
            <person name="Tritt A."/>
            <person name="Yoshinaga Y."/>
            <person name="Zwiers L.-H."/>
            <person name="Turgeon B."/>
            <person name="Goodwin S."/>
            <person name="Spatafora J."/>
            <person name="Crous P."/>
            <person name="Grigoriev I."/>
        </authorList>
    </citation>
    <scope>NUCLEOTIDE SEQUENCE</scope>
    <source>
        <strain evidence="10">CBS 122368</strain>
    </source>
</reference>